<dbReference type="GO" id="GO:0005634">
    <property type="term" value="C:nucleus"/>
    <property type="evidence" value="ECO:0007669"/>
    <property type="project" value="TreeGrafter"/>
</dbReference>
<dbReference type="PANTHER" id="PTHR24408:SF58">
    <property type="entry name" value="TRANSCRIPTION FACTOR (TFIIIA), PUTATIVE (AFU_ORTHOLOGUE AFUA_1G05150)-RELATED"/>
    <property type="match status" value="1"/>
</dbReference>
<evidence type="ECO:0000256" key="7">
    <source>
        <dbReference type="PROSITE-ProRule" id="PRU00042"/>
    </source>
</evidence>
<dbReference type="SMART" id="SM00355">
    <property type="entry name" value="ZnF_C2H2"/>
    <property type="match status" value="12"/>
</dbReference>
<evidence type="ECO:0000256" key="2">
    <source>
        <dbReference type="ARBA" id="ARBA00022737"/>
    </source>
</evidence>
<dbReference type="InterPro" id="IPR036236">
    <property type="entry name" value="Znf_C2H2_sf"/>
</dbReference>
<dbReference type="GO" id="GO:0043565">
    <property type="term" value="F:sequence-specific DNA binding"/>
    <property type="evidence" value="ECO:0007669"/>
    <property type="project" value="TreeGrafter"/>
</dbReference>
<feature type="domain" description="C2H2-type" evidence="8">
    <location>
        <begin position="368"/>
        <end position="395"/>
    </location>
</feature>
<evidence type="ECO:0000256" key="4">
    <source>
        <dbReference type="ARBA" id="ARBA00022771"/>
    </source>
</evidence>
<keyword evidence="6" id="KW-0234">DNA repair</keyword>
<protein>
    <recommendedName>
        <fullName evidence="8">C2H2-type domain-containing protein</fullName>
    </recommendedName>
</protein>
<organism evidence="9 10">
    <name type="scientific">Dendroctonus ponderosae</name>
    <name type="common">Mountain pine beetle</name>
    <dbReference type="NCBI Taxonomy" id="77166"/>
    <lineage>
        <taxon>Eukaryota</taxon>
        <taxon>Metazoa</taxon>
        <taxon>Ecdysozoa</taxon>
        <taxon>Arthropoda</taxon>
        <taxon>Hexapoda</taxon>
        <taxon>Insecta</taxon>
        <taxon>Pterygota</taxon>
        <taxon>Neoptera</taxon>
        <taxon>Endopterygota</taxon>
        <taxon>Coleoptera</taxon>
        <taxon>Polyphaga</taxon>
        <taxon>Cucujiformia</taxon>
        <taxon>Curculionidae</taxon>
        <taxon>Scolytinae</taxon>
        <taxon>Dendroctonus</taxon>
    </lineage>
</organism>
<keyword evidence="2" id="KW-0677">Repeat</keyword>
<dbReference type="GO" id="GO:0000981">
    <property type="term" value="F:DNA-binding transcription factor activity, RNA polymerase II-specific"/>
    <property type="evidence" value="ECO:0007669"/>
    <property type="project" value="TreeGrafter"/>
</dbReference>
<dbReference type="Gene3D" id="3.30.160.60">
    <property type="entry name" value="Classic Zinc Finger"/>
    <property type="match status" value="3"/>
</dbReference>
<evidence type="ECO:0000256" key="3">
    <source>
        <dbReference type="ARBA" id="ARBA00022763"/>
    </source>
</evidence>
<dbReference type="SMART" id="SM00734">
    <property type="entry name" value="ZnF_Rad18"/>
    <property type="match status" value="3"/>
</dbReference>
<evidence type="ECO:0000256" key="5">
    <source>
        <dbReference type="ARBA" id="ARBA00022833"/>
    </source>
</evidence>
<feature type="domain" description="C2H2-type" evidence="8">
    <location>
        <begin position="410"/>
        <end position="437"/>
    </location>
</feature>
<dbReference type="AlphaFoldDB" id="U4UHV2"/>
<evidence type="ECO:0000313" key="9">
    <source>
        <dbReference type="EMBL" id="ERL89455.1"/>
    </source>
</evidence>
<evidence type="ECO:0000256" key="1">
    <source>
        <dbReference type="ARBA" id="ARBA00022723"/>
    </source>
</evidence>
<feature type="domain" description="C2H2-type" evidence="8">
    <location>
        <begin position="296"/>
        <end position="323"/>
    </location>
</feature>
<dbReference type="SUPFAM" id="SSF48695">
    <property type="entry name" value="Multiheme cytochromes"/>
    <property type="match status" value="1"/>
</dbReference>
<reference evidence="9 10" key="1">
    <citation type="journal article" date="2013" name="Genome Biol.">
        <title>Draft genome of the mountain pine beetle, Dendroctonus ponderosae Hopkins, a major forest pest.</title>
        <authorList>
            <person name="Keeling C.I."/>
            <person name="Yuen M.M."/>
            <person name="Liao N.Y."/>
            <person name="Docking T.R."/>
            <person name="Chan S.K."/>
            <person name="Taylor G.A."/>
            <person name="Palmquist D.L."/>
            <person name="Jackman S.D."/>
            <person name="Nguyen A."/>
            <person name="Li M."/>
            <person name="Henderson H."/>
            <person name="Janes J.K."/>
            <person name="Zhao Y."/>
            <person name="Pandoh P."/>
            <person name="Moore R."/>
            <person name="Sperling F.A."/>
            <person name="Huber D.P."/>
            <person name="Birol I."/>
            <person name="Jones S.J."/>
            <person name="Bohlmann J."/>
        </authorList>
    </citation>
    <scope>NUCLEOTIDE SEQUENCE</scope>
</reference>
<feature type="domain" description="C2H2-type" evidence="8">
    <location>
        <begin position="53"/>
        <end position="80"/>
    </location>
</feature>
<dbReference type="GO" id="GO:0006281">
    <property type="term" value="P:DNA repair"/>
    <property type="evidence" value="ECO:0007669"/>
    <property type="project" value="UniProtKB-KW"/>
</dbReference>
<dbReference type="PROSITE" id="PS00028">
    <property type="entry name" value="ZINC_FINGER_C2H2_1"/>
    <property type="match status" value="3"/>
</dbReference>
<dbReference type="InterPro" id="IPR036280">
    <property type="entry name" value="Multihaem_cyt_sf"/>
</dbReference>
<proteinExistence type="predicted"/>
<dbReference type="SUPFAM" id="SSF57667">
    <property type="entry name" value="beta-beta-alpha zinc fingers"/>
    <property type="match status" value="2"/>
</dbReference>
<gene>
    <name evidence="9" type="ORF">D910_06822</name>
</gene>
<accession>U4UHV2</accession>
<dbReference type="PANTHER" id="PTHR24408">
    <property type="entry name" value="ZINC FINGER PROTEIN"/>
    <property type="match status" value="1"/>
</dbReference>
<dbReference type="Proteomes" id="UP000030742">
    <property type="component" value="Unassembled WGS sequence"/>
</dbReference>
<evidence type="ECO:0000259" key="8">
    <source>
        <dbReference type="PROSITE" id="PS50157"/>
    </source>
</evidence>
<name>U4UHV2_DENPD</name>
<feature type="domain" description="C2H2-type" evidence="8">
    <location>
        <begin position="179"/>
        <end position="206"/>
    </location>
</feature>
<dbReference type="GO" id="GO:0008270">
    <property type="term" value="F:zinc ion binding"/>
    <property type="evidence" value="ECO:0007669"/>
    <property type="project" value="UniProtKB-KW"/>
</dbReference>
<keyword evidence="3" id="KW-0227">DNA damage</keyword>
<evidence type="ECO:0000256" key="6">
    <source>
        <dbReference type="ARBA" id="ARBA00023204"/>
    </source>
</evidence>
<keyword evidence="5" id="KW-0862">Zinc</keyword>
<evidence type="ECO:0000313" key="10">
    <source>
        <dbReference type="Proteomes" id="UP000030742"/>
    </source>
</evidence>
<dbReference type="InterPro" id="IPR013087">
    <property type="entry name" value="Znf_C2H2_type"/>
</dbReference>
<feature type="domain" description="C2H2-type" evidence="8">
    <location>
        <begin position="491"/>
        <end position="515"/>
    </location>
</feature>
<keyword evidence="4 7" id="KW-0863">Zinc-finger</keyword>
<keyword evidence="1" id="KW-0479">Metal-binding</keyword>
<dbReference type="InterPro" id="IPR006642">
    <property type="entry name" value="Rad18_UBZ4"/>
</dbReference>
<dbReference type="Pfam" id="PF00096">
    <property type="entry name" value="zf-C2H2"/>
    <property type="match status" value="4"/>
</dbReference>
<sequence length="515" mass="60345">MTEFKCPASNCAYSTDLKSTLTRHVKVMHLPMVGDLLQKLGNKIRKVPSHLVFPCSKCHKIFSYKASLQDHHTYECGKEPQFRCGKEGCSYISHFRRNVSIHMRHSHKADYDNVVKRFEEQHKDVVPDDEEDDDDEDDDVDKPAAMEAIFIGRGIILIKALIIEESLLHLEILEEATRFQCGVCSKSYTMKNNLRRHQRVECGKEKTMVCHICEHRYYYKQELDTHLRMKHNMLFRPSKIWGVESIEGVAHATGDSANTTADLMRKQDAVKPDSSALDAPRATALHVSFKTMRVLFHCPQCRKAYKYKTTLNRHLKYECNQEPAFKCPYCLYACKQKYTLIGHVRLNHPDYYEYFVNFCYKEITTKRFACPSCSKRYLHQITLRSHQKYECGIEPQFGCQFCPMKFKLKVICPNCGRNYKTKYSLLSHLKTRCGKQPSCRCHVCPYVAYRKYDLKKHLVVKTAVQCPNCQKMYRNKSTMKSHLSQECGKCYQCHMCSYTCKRRHSLKLHYYIKHN</sequence>
<dbReference type="EMBL" id="KB632169">
    <property type="protein sequence ID" value="ERL89455.1"/>
    <property type="molecule type" value="Genomic_DNA"/>
</dbReference>
<dbReference type="PROSITE" id="PS50157">
    <property type="entry name" value="ZINC_FINGER_C2H2_2"/>
    <property type="match status" value="6"/>
</dbReference>